<dbReference type="Gene3D" id="3.40.50.200">
    <property type="entry name" value="Peptidase S8/S53 domain"/>
    <property type="match status" value="1"/>
</dbReference>
<dbReference type="GO" id="GO:0006508">
    <property type="term" value="P:proteolysis"/>
    <property type="evidence" value="ECO:0007669"/>
    <property type="project" value="UniProtKB-KW"/>
</dbReference>
<feature type="active site" description="Charge relay system" evidence="5">
    <location>
        <position position="179"/>
    </location>
</feature>
<dbReference type="InterPro" id="IPR000209">
    <property type="entry name" value="Peptidase_S8/S53_dom"/>
</dbReference>
<protein>
    <submittedName>
        <fullName evidence="7">Serine protease</fullName>
    </submittedName>
</protein>
<evidence type="ECO:0000259" key="6">
    <source>
        <dbReference type="Pfam" id="PF00082"/>
    </source>
</evidence>
<dbReference type="PIRSF" id="PIRSF037903">
    <property type="entry name" value="Subtilisin_rel_GFO_2223"/>
    <property type="match status" value="1"/>
</dbReference>
<reference evidence="7 8" key="1">
    <citation type="submission" date="2014-03" db="EMBL/GenBank/DDBJ databases">
        <title>Complete genome sequence of a deeply braunched marine Bacteroidia bacterium Draconibacterium orientale type strain FH5T.</title>
        <authorList>
            <person name="Li X."/>
            <person name="Wang X."/>
            <person name="Xie Z."/>
            <person name="Du Z."/>
            <person name="Chen G."/>
        </authorList>
    </citation>
    <scope>NUCLEOTIDE SEQUENCE [LARGE SCALE GENOMIC DNA]</scope>
    <source>
        <strain evidence="7 8">FH5</strain>
    </source>
</reference>
<evidence type="ECO:0000256" key="5">
    <source>
        <dbReference type="PROSITE-ProRule" id="PRU01240"/>
    </source>
</evidence>
<dbReference type="SUPFAM" id="SSF52743">
    <property type="entry name" value="Subtilisin-like"/>
    <property type="match status" value="1"/>
</dbReference>
<accession>A0ABM5Q6G5</accession>
<dbReference type="InterPro" id="IPR050131">
    <property type="entry name" value="Peptidase_S8_subtilisin-like"/>
</dbReference>
<dbReference type="InterPro" id="IPR026444">
    <property type="entry name" value="Secre_tail"/>
</dbReference>
<dbReference type="InterPro" id="IPR017317">
    <property type="entry name" value="Pept_S8_subtilisin_bacteroid-2"/>
</dbReference>
<feature type="domain" description="Peptidase S8/S53" evidence="6">
    <location>
        <begin position="170"/>
        <end position="443"/>
    </location>
</feature>
<name>A0ABM5Q6G5_9BACT</name>
<sequence>MRMRYIILLLGMLWLGVQAIHAQNYFWIGFTDKNNSEYSLDHPEMYLSERAIQRRINQNIAVDSLDLPVKQTYIDSVLTLEVELVHASKWLNGITVRCDSATLADSLGNWSFIREVQLTKPGMSTKSLHNKFADEQLSDRAPIDTSVYGASVHQIGMMEGQVLHNENFRGQGIQIAVLDAGFYKVDELPAFDSLWANNQILGTKDFVNPGDDFFSTNYHGMSVLSCMGGNIPGELIGTAPKASYWLLRSEENDSEYIVEEDNWVAAAEFADSVGVDIINASLGYTEFDDASTNHTYADLDGKTTRVTRGANIAASRGMLVFASAGNERDNSWFRIVAPSDGVNVIGVAAVDANFSPAFFSSAGPAVDGALKPNVSAMGYSTTLQRSNGTVGIANGTSFSSPVLAGMAASLWQAYPEKTAVEIKTALEESGHLYNSPDSLQGYGVPNMQVACSLLNPAAADITTENRSWTIFPNPVKDRIVLKSATNIQAGRLDIKLYALDGRMVNNWQLPAAPIVTLNNLETTESGIFLLLVKTKDGVETFKINKIR</sequence>
<evidence type="ECO:0000256" key="3">
    <source>
        <dbReference type="ARBA" id="ARBA00022801"/>
    </source>
</evidence>
<dbReference type="InterPro" id="IPR015500">
    <property type="entry name" value="Peptidase_S8_subtilisin-rel"/>
</dbReference>
<dbReference type="CDD" id="cd07493">
    <property type="entry name" value="Peptidases_S8_9"/>
    <property type="match status" value="1"/>
</dbReference>
<proteinExistence type="inferred from homology"/>
<keyword evidence="3 5" id="KW-0378">Hydrolase</keyword>
<dbReference type="PROSITE" id="PS51892">
    <property type="entry name" value="SUBTILASE"/>
    <property type="match status" value="1"/>
</dbReference>
<keyword evidence="8" id="KW-1185">Reference proteome</keyword>
<organism evidence="7 8">
    <name type="scientific">Draconibacterium orientale</name>
    <dbReference type="NCBI Taxonomy" id="1168034"/>
    <lineage>
        <taxon>Bacteria</taxon>
        <taxon>Pseudomonadati</taxon>
        <taxon>Bacteroidota</taxon>
        <taxon>Bacteroidia</taxon>
        <taxon>Marinilabiliales</taxon>
        <taxon>Prolixibacteraceae</taxon>
        <taxon>Draconibacterium</taxon>
    </lineage>
</organism>
<evidence type="ECO:0000313" key="8">
    <source>
        <dbReference type="Proteomes" id="UP000023772"/>
    </source>
</evidence>
<dbReference type="GO" id="GO:0008233">
    <property type="term" value="F:peptidase activity"/>
    <property type="evidence" value="ECO:0007669"/>
    <property type="project" value="UniProtKB-KW"/>
</dbReference>
<dbReference type="InterPro" id="IPR023827">
    <property type="entry name" value="Peptidase_S8_Asp-AS"/>
</dbReference>
<dbReference type="PANTHER" id="PTHR43806:SF67">
    <property type="entry name" value="EGF-LIKE DOMAIN-CONTAINING PROTEIN"/>
    <property type="match status" value="1"/>
</dbReference>
<evidence type="ECO:0000256" key="4">
    <source>
        <dbReference type="ARBA" id="ARBA00022825"/>
    </source>
</evidence>
<keyword evidence="4 5" id="KW-0720">Serine protease</keyword>
<dbReference type="InterPro" id="IPR036852">
    <property type="entry name" value="Peptidase_S8/S53_dom_sf"/>
</dbReference>
<dbReference type="EMBL" id="CP007451">
    <property type="protein sequence ID" value="AHW58942.1"/>
    <property type="molecule type" value="Genomic_DNA"/>
</dbReference>
<evidence type="ECO:0000256" key="2">
    <source>
        <dbReference type="ARBA" id="ARBA00022670"/>
    </source>
</evidence>
<evidence type="ECO:0000256" key="1">
    <source>
        <dbReference type="ARBA" id="ARBA00011073"/>
    </source>
</evidence>
<dbReference type="NCBIfam" id="TIGR04183">
    <property type="entry name" value="Por_Secre_tail"/>
    <property type="match status" value="1"/>
</dbReference>
<dbReference type="Pfam" id="PF00082">
    <property type="entry name" value="Peptidase_S8"/>
    <property type="match status" value="1"/>
</dbReference>
<dbReference type="PRINTS" id="PR00723">
    <property type="entry name" value="SUBTILISIN"/>
</dbReference>
<dbReference type="Proteomes" id="UP000023772">
    <property type="component" value="Chromosome"/>
</dbReference>
<dbReference type="PANTHER" id="PTHR43806">
    <property type="entry name" value="PEPTIDASE S8"/>
    <property type="match status" value="1"/>
</dbReference>
<keyword evidence="2 5" id="KW-0645">Protease</keyword>
<gene>
    <name evidence="7" type="ORF">FH5T_03220</name>
</gene>
<feature type="active site" description="Charge relay system" evidence="5">
    <location>
        <position position="397"/>
    </location>
</feature>
<dbReference type="PROSITE" id="PS00136">
    <property type="entry name" value="SUBTILASE_ASP"/>
    <property type="match status" value="1"/>
</dbReference>
<feature type="active site" description="Charge relay system" evidence="5">
    <location>
        <position position="219"/>
    </location>
</feature>
<comment type="similarity">
    <text evidence="1 5">Belongs to the peptidase S8 family.</text>
</comment>
<evidence type="ECO:0000313" key="7">
    <source>
        <dbReference type="EMBL" id="AHW58942.1"/>
    </source>
</evidence>